<keyword evidence="7" id="KW-0479">Metal-binding</keyword>
<proteinExistence type="inferred from homology"/>
<dbReference type="GO" id="GO:0008270">
    <property type="term" value="F:zinc ion binding"/>
    <property type="evidence" value="ECO:0007669"/>
    <property type="project" value="InterPro"/>
</dbReference>
<dbReference type="InterPro" id="IPR036866">
    <property type="entry name" value="RibonucZ/Hydroxyglut_hydro"/>
</dbReference>
<protein>
    <recommendedName>
        <fullName evidence="6">beta-lactamase</fullName>
        <ecNumber evidence="6">3.5.2.6</ecNumber>
    </recommendedName>
</protein>
<evidence type="ECO:0000256" key="2">
    <source>
        <dbReference type="ARBA" id="ARBA00001947"/>
    </source>
</evidence>
<organism evidence="15 16">
    <name type="scientific">Spirosoma agri</name>
    <dbReference type="NCBI Taxonomy" id="1987381"/>
    <lineage>
        <taxon>Bacteria</taxon>
        <taxon>Pseudomonadati</taxon>
        <taxon>Bacteroidota</taxon>
        <taxon>Cytophagia</taxon>
        <taxon>Cytophagales</taxon>
        <taxon>Cytophagaceae</taxon>
        <taxon>Spirosoma</taxon>
    </lineage>
</organism>
<comment type="cofactor">
    <cofactor evidence="2">
        <name>Zn(2+)</name>
        <dbReference type="ChEBI" id="CHEBI:29105"/>
    </cofactor>
</comment>
<dbReference type="GO" id="GO:0042597">
    <property type="term" value="C:periplasmic space"/>
    <property type="evidence" value="ECO:0007669"/>
    <property type="project" value="UniProtKB-SubCell"/>
</dbReference>
<dbReference type="SUPFAM" id="SSF56281">
    <property type="entry name" value="Metallo-hydrolase/oxidoreductase"/>
    <property type="match status" value="1"/>
</dbReference>
<dbReference type="InterPro" id="IPR001018">
    <property type="entry name" value="Beta-lactamase_class-B_CS"/>
</dbReference>
<evidence type="ECO:0000256" key="4">
    <source>
        <dbReference type="ARBA" id="ARBA00005250"/>
    </source>
</evidence>
<dbReference type="GO" id="GO:0017001">
    <property type="term" value="P:antibiotic catabolic process"/>
    <property type="evidence" value="ECO:0007669"/>
    <property type="project" value="InterPro"/>
</dbReference>
<dbReference type="PANTHER" id="PTHR42951:SF4">
    <property type="entry name" value="ACYL-COENZYME A THIOESTERASE MBLAC2"/>
    <property type="match status" value="1"/>
</dbReference>
<keyword evidence="9" id="KW-0574">Periplasm</keyword>
<name>A0A6M0IJW4_9BACT</name>
<evidence type="ECO:0000313" key="15">
    <source>
        <dbReference type="EMBL" id="NEU68579.1"/>
    </source>
</evidence>
<dbReference type="NCBIfam" id="NF012229">
    <property type="entry name" value="bla_class_B_core"/>
    <property type="match status" value="1"/>
</dbReference>
<evidence type="ECO:0000256" key="7">
    <source>
        <dbReference type="ARBA" id="ARBA00022723"/>
    </source>
</evidence>
<dbReference type="AlphaFoldDB" id="A0A6M0IJW4"/>
<evidence type="ECO:0000256" key="10">
    <source>
        <dbReference type="ARBA" id="ARBA00022801"/>
    </source>
</evidence>
<feature type="signal peptide" evidence="13">
    <location>
        <begin position="1"/>
        <end position="19"/>
    </location>
</feature>
<dbReference type="Pfam" id="PF00753">
    <property type="entry name" value="Lactamase_B"/>
    <property type="match status" value="1"/>
</dbReference>
<evidence type="ECO:0000256" key="11">
    <source>
        <dbReference type="ARBA" id="ARBA00022833"/>
    </source>
</evidence>
<comment type="subunit">
    <text evidence="5">Monomer.</text>
</comment>
<dbReference type="InterPro" id="IPR001279">
    <property type="entry name" value="Metallo-B-lactamas"/>
</dbReference>
<dbReference type="InterPro" id="IPR058199">
    <property type="entry name" value="BlaB//VIM/IMP-1"/>
</dbReference>
<dbReference type="EC" id="3.5.2.6" evidence="6"/>
<dbReference type="InterPro" id="IPR050855">
    <property type="entry name" value="NDM-1-like"/>
</dbReference>
<dbReference type="GO" id="GO:0046677">
    <property type="term" value="P:response to antibiotic"/>
    <property type="evidence" value="ECO:0007669"/>
    <property type="project" value="UniProtKB-KW"/>
</dbReference>
<dbReference type="RefSeq" id="WP_164040964.1">
    <property type="nucleotide sequence ID" value="NZ_JAAGNZ010000002.1"/>
</dbReference>
<evidence type="ECO:0000313" key="16">
    <source>
        <dbReference type="Proteomes" id="UP000477386"/>
    </source>
</evidence>
<evidence type="ECO:0000256" key="13">
    <source>
        <dbReference type="SAM" id="SignalP"/>
    </source>
</evidence>
<comment type="caution">
    <text evidence="15">The sequence shown here is derived from an EMBL/GenBank/DDBJ whole genome shotgun (WGS) entry which is preliminary data.</text>
</comment>
<keyword evidence="10" id="KW-0378">Hydrolase</keyword>
<dbReference type="EMBL" id="JAAGNZ010000002">
    <property type="protein sequence ID" value="NEU68579.1"/>
    <property type="molecule type" value="Genomic_DNA"/>
</dbReference>
<evidence type="ECO:0000256" key="8">
    <source>
        <dbReference type="ARBA" id="ARBA00022729"/>
    </source>
</evidence>
<keyword evidence="11" id="KW-0862">Zinc</keyword>
<feature type="chain" id="PRO_5026885572" description="beta-lactamase" evidence="13">
    <location>
        <begin position="20"/>
        <end position="249"/>
    </location>
</feature>
<evidence type="ECO:0000259" key="14">
    <source>
        <dbReference type="SMART" id="SM00849"/>
    </source>
</evidence>
<feature type="domain" description="Metallo-beta-lactamase" evidence="14">
    <location>
        <begin position="48"/>
        <end position="218"/>
    </location>
</feature>
<keyword evidence="12" id="KW-0046">Antibiotic resistance</keyword>
<dbReference type="Gene3D" id="3.60.15.10">
    <property type="entry name" value="Ribonuclease Z/Hydroxyacylglutathione hydrolase-like"/>
    <property type="match status" value="1"/>
</dbReference>
<comment type="subcellular location">
    <subcellularLocation>
        <location evidence="3">Periplasm</location>
    </subcellularLocation>
</comment>
<evidence type="ECO:0000256" key="6">
    <source>
        <dbReference type="ARBA" id="ARBA00012865"/>
    </source>
</evidence>
<dbReference type="SMART" id="SM00849">
    <property type="entry name" value="Lactamase_B"/>
    <property type="match status" value="1"/>
</dbReference>
<dbReference type="PANTHER" id="PTHR42951">
    <property type="entry name" value="METALLO-BETA-LACTAMASE DOMAIN-CONTAINING"/>
    <property type="match status" value="1"/>
</dbReference>
<reference evidence="15 16" key="1">
    <citation type="submission" date="2020-02" db="EMBL/GenBank/DDBJ databases">
        <title>Draft genome sequence of two Spirosoma agri KCTC 52727 and Spirosoma terrae KCTC 52035.</title>
        <authorList>
            <person name="Rojas J."/>
            <person name="Ambika Manirajan B."/>
            <person name="Ratering S."/>
            <person name="Suarez C."/>
            <person name="Schnell S."/>
        </authorList>
    </citation>
    <scope>NUCLEOTIDE SEQUENCE [LARGE SCALE GENOMIC DNA]</scope>
    <source>
        <strain evidence="15 16">KCTC 52727</strain>
    </source>
</reference>
<dbReference type="Proteomes" id="UP000477386">
    <property type="component" value="Unassembled WGS sequence"/>
</dbReference>
<keyword evidence="16" id="KW-1185">Reference proteome</keyword>
<gene>
    <name evidence="15" type="primary">bla</name>
    <name evidence="15" type="ORF">GK091_16940</name>
</gene>
<keyword evidence="8 13" id="KW-0732">Signal</keyword>
<comment type="catalytic activity">
    <reaction evidence="1">
        <text>a beta-lactam + H2O = a substituted beta-amino acid</text>
        <dbReference type="Rhea" id="RHEA:20401"/>
        <dbReference type="ChEBI" id="CHEBI:15377"/>
        <dbReference type="ChEBI" id="CHEBI:35627"/>
        <dbReference type="ChEBI" id="CHEBI:140347"/>
        <dbReference type="EC" id="3.5.2.6"/>
    </reaction>
</comment>
<evidence type="ECO:0000256" key="9">
    <source>
        <dbReference type="ARBA" id="ARBA00022764"/>
    </source>
</evidence>
<evidence type="ECO:0000256" key="12">
    <source>
        <dbReference type="ARBA" id="ARBA00023251"/>
    </source>
</evidence>
<sequence length="249" mass="27107">MRYGGIALVAFLIQHWVYAQSPTLAVKSVAPSVYVHTSYNTYNGQLFPSNGLIVNTKEGVVLIDTPWDTAQTRQLINWVRVNLKRSVVLTLVTHSHEDRLAGTELLRNHGARVISTPLTAKLAKEQGAPIPDAILPNDTTFSIGGTPIETYFPGAGHAPDNIVVWLPEQKLLFGGCFVKSVEASSLGNIADANLTAWPASIRRVQKRYPKASLIIPGHQSWTTTASSNALPFGHPALQRTLNLLERKGG</sequence>
<evidence type="ECO:0000256" key="1">
    <source>
        <dbReference type="ARBA" id="ARBA00001526"/>
    </source>
</evidence>
<dbReference type="GO" id="GO:0008800">
    <property type="term" value="F:beta-lactamase activity"/>
    <property type="evidence" value="ECO:0007669"/>
    <property type="project" value="UniProtKB-EC"/>
</dbReference>
<evidence type="ECO:0000256" key="3">
    <source>
        <dbReference type="ARBA" id="ARBA00004418"/>
    </source>
</evidence>
<dbReference type="NCBIfam" id="NF033088">
    <property type="entry name" value="bla_subclass_B1"/>
    <property type="match status" value="1"/>
</dbReference>
<comment type="similarity">
    <text evidence="4">Belongs to the metallo-beta-lactamase superfamily. Class-B beta-lactamase family.</text>
</comment>
<accession>A0A6M0IJW4</accession>
<dbReference type="PROSITE" id="PS00744">
    <property type="entry name" value="BETA_LACTAMASE_B_2"/>
    <property type="match status" value="1"/>
</dbReference>
<evidence type="ECO:0000256" key="5">
    <source>
        <dbReference type="ARBA" id="ARBA00011245"/>
    </source>
</evidence>